<dbReference type="Proteomes" id="UP000249061">
    <property type="component" value="Unassembled WGS sequence"/>
</dbReference>
<reference evidence="1 2" key="1">
    <citation type="submission" date="2017-08" db="EMBL/GenBank/DDBJ databases">
        <title>Infants hospitalized years apart are colonized by the same room-sourced microbial strains.</title>
        <authorList>
            <person name="Brooks B."/>
            <person name="Olm M.R."/>
            <person name="Firek B.A."/>
            <person name="Baker R."/>
            <person name="Thomas B.C."/>
            <person name="Morowitz M.J."/>
            <person name="Banfield J.F."/>
        </authorList>
    </citation>
    <scope>NUCLEOTIDE SEQUENCE [LARGE SCALE GENOMIC DNA]</scope>
    <source>
        <strain evidence="1">S2_003_000_R2_14</strain>
    </source>
</reference>
<protein>
    <submittedName>
        <fullName evidence="1">Uncharacterized protein</fullName>
    </submittedName>
</protein>
<dbReference type="PROSITE" id="PS50818">
    <property type="entry name" value="INTEIN_C_TER"/>
    <property type="match status" value="1"/>
</dbReference>
<dbReference type="InterPro" id="IPR030934">
    <property type="entry name" value="Intein_C"/>
</dbReference>
<evidence type="ECO:0000313" key="2">
    <source>
        <dbReference type="Proteomes" id="UP000249061"/>
    </source>
</evidence>
<dbReference type="AlphaFoldDB" id="A0A2W5TA20"/>
<dbReference type="EMBL" id="QFQP01000012">
    <property type="protein sequence ID" value="PZR12370.1"/>
    <property type="molecule type" value="Genomic_DNA"/>
</dbReference>
<proteinExistence type="predicted"/>
<feature type="non-terminal residue" evidence="1">
    <location>
        <position position="1"/>
    </location>
</feature>
<name>A0A2W5TA20_9BACT</name>
<comment type="caution">
    <text evidence="1">The sequence shown here is derived from an EMBL/GenBank/DDBJ whole genome shotgun (WGS) entry which is preliminary data.</text>
</comment>
<gene>
    <name evidence="1" type="ORF">DI536_15835</name>
</gene>
<sequence length="301" mass="32486">IDEVFDLSVDHPLHTYVVDGVIVHNKEPITGPRCQTADGVGVFSGDSCSYPIGTGTVDCSGTVGACSCASAPPPASTTVLLSRWSASEGDDENDLRDNGTWARLTCGPSPRSLTVVPGADVNWFRADGALAFRNFGDCFLEAELQVPETGSTWGHLWFLDRGQATASRRIVRVDDNVLFAIHDSRVWFEPVGAPPFSSWNLAGNWQRYEWQFELLSPTTYRYWPRFRLGNGTVKGADTFVSPDGGTLANWYDAGNVFTFSSDAGTRVISVGHQSNGTSGGTVLHVADFALSNAGWIGPQSE</sequence>
<organism evidence="1 2">
    <name type="scientific">Archangium gephyra</name>
    <dbReference type="NCBI Taxonomy" id="48"/>
    <lineage>
        <taxon>Bacteria</taxon>
        <taxon>Pseudomonadati</taxon>
        <taxon>Myxococcota</taxon>
        <taxon>Myxococcia</taxon>
        <taxon>Myxococcales</taxon>
        <taxon>Cystobacterineae</taxon>
        <taxon>Archangiaceae</taxon>
        <taxon>Archangium</taxon>
    </lineage>
</organism>
<accession>A0A2W5TA20</accession>
<evidence type="ECO:0000313" key="1">
    <source>
        <dbReference type="EMBL" id="PZR12370.1"/>
    </source>
</evidence>